<evidence type="ECO:0000313" key="1">
    <source>
        <dbReference type="EMBL" id="VDK42250.1"/>
    </source>
</evidence>
<proteinExistence type="predicted"/>
<dbReference type="AlphaFoldDB" id="A0A3P6QEB2"/>
<evidence type="ECO:0000313" key="2">
    <source>
        <dbReference type="Proteomes" id="UP000281553"/>
    </source>
</evidence>
<sequence length="71" mass="7663">MISLKAPLMSDWTATTVAAAEPEELNINMSQLMTEQEIGIPGSFFTLQWQGILSIAVARKLSPTPSCKPNG</sequence>
<organism evidence="1 2">
    <name type="scientific">Dibothriocephalus latus</name>
    <name type="common">Fish tapeworm</name>
    <name type="synonym">Diphyllobothrium latum</name>
    <dbReference type="NCBI Taxonomy" id="60516"/>
    <lineage>
        <taxon>Eukaryota</taxon>
        <taxon>Metazoa</taxon>
        <taxon>Spiralia</taxon>
        <taxon>Lophotrochozoa</taxon>
        <taxon>Platyhelminthes</taxon>
        <taxon>Cestoda</taxon>
        <taxon>Eucestoda</taxon>
        <taxon>Diphyllobothriidea</taxon>
        <taxon>Diphyllobothriidae</taxon>
        <taxon>Dibothriocephalus</taxon>
    </lineage>
</organism>
<accession>A0A3P6QEB2</accession>
<reference evidence="1 2" key="1">
    <citation type="submission" date="2018-11" db="EMBL/GenBank/DDBJ databases">
        <authorList>
            <consortium name="Pathogen Informatics"/>
        </authorList>
    </citation>
    <scope>NUCLEOTIDE SEQUENCE [LARGE SCALE GENOMIC DNA]</scope>
</reference>
<gene>
    <name evidence="1" type="ORF">DILT_LOCUS1310</name>
</gene>
<name>A0A3P6QEB2_DIBLA</name>
<keyword evidence="2" id="KW-1185">Reference proteome</keyword>
<dbReference type="Proteomes" id="UP000281553">
    <property type="component" value="Unassembled WGS sequence"/>
</dbReference>
<dbReference type="EMBL" id="UYRU01008400">
    <property type="protein sequence ID" value="VDK42250.1"/>
    <property type="molecule type" value="Genomic_DNA"/>
</dbReference>
<protein>
    <submittedName>
        <fullName evidence="1">Uncharacterized protein</fullName>
    </submittedName>
</protein>